<dbReference type="Gene3D" id="2.30.40.10">
    <property type="entry name" value="Urease, subunit C, domain 1"/>
    <property type="match status" value="1"/>
</dbReference>
<protein>
    <submittedName>
        <fullName evidence="2">Amidohydrolase</fullName>
    </submittedName>
</protein>
<dbReference type="InterPro" id="IPR011059">
    <property type="entry name" value="Metal-dep_hydrolase_composite"/>
</dbReference>
<gene>
    <name evidence="2" type="ORF">GCM10022377_03790</name>
</gene>
<dbReference type="SUPFAM" id="SSF51338">
    <property type="entry name" value="Composite domain of metallo-dependent hydrolases"/>
    <property type="match status" value="1"/>
</dbReference>
<dbReference type="EMBL" id="BAABCJ010000001">
    <property type="protein sequence ID" value="GAA3694416.1"/>
    <property type="molecule type" value="Genomic_DNA"/>
</dbReference>
<dbReference type="Proteomes" id="UP001501536">
    <property type="component" value="Unassembled WGS sequence"/>
</dbReference>
<dbReference type="SUPFAM" id="SSF51556">
    <property type="entry name" value="Metallo-dependent hydrolases"/>
    <property type="match status" value="1"/>
</dbReference>
<sequence>MAHLVMYRNGSVYSPADPFATAMLVEDGTVAWVGQEAAAASLLDDRMDVVDLRGALIAPAFFDSHVHLTELGASLEQLDLSAVRDAAGLLAAVRAQAATAPGEPVLGAGWDESRWDTPELPTAAQLSAAAGGAPVYLARADVHSALVSPAVLEAGIAPGTAAPGTESAHVAGERHAELRRRALDYDDDTRRRYQRAALAHLAARGVAGVAEMAAPQISGARDAELLRELLDAAGDDLPLVRLYWGELVDSAETARAVAGAFGPRLAGLGGDLNIDGSLGSRTAALSHDYSDAPGESGTLMLDADQVARHLVACTEAGLQAAFHVIGDGAARVLAEGLRIAMRQVGAERLQALRHRVEHAEMIDDDVLGSLLEAGFTASMQPGFDARWGGPGGLYEQRLGPERATGMNQIGRLLAAGVPVCLGSDAPVLPIDPWASVKACLELSDASSRISARAAFVASTRAGYRAAGVDVPFAGQLVPGAAATFAVWSASELMVQTPDSRVAAWSTDARAGTPMLPALDDAAPECLRTVREGRILFESPAFQGAERVPHSQ</sequence>
<name>A0ABP7CPX5_9MICC</name>
<dbReference type="PANTHER" id="PTHR22642:SF2">
    <property type="entry name" value="PROTEIN LONG AFTER FAR-RED 3"/>
    <property type="match status" value="1"/>
</dbReference>
<evidence type="ECO:0000259" key="1">
    <source>
        <dbReference type="Pfam" id="PF07969"/>
    </source>
</evidence>
<comment type="caution">
    <text evidence="2">The sequence shown here is derived from an EMBL/GenBank/DDBJ whole genome shotgun (WGS) entry which is preliminary data.</text>
</comment>
<organism evidence="2 3">
    <name type="scientific">Zhihengliuella alba</name>
    <dbReference type="NCBI Taxonomy" id="547018"/>
    <lineage>
        <taxon>Bacteria</taxon>
        <taxon>Bacillati</taxon>
        <taxon>Actinomycetota</taxon>
        <taxon>Actinomycetes</taxon>
        <taxon>Micrococcales</taxon>
        <taxon>Micrococcaceae</taxon>
        <taxon>Zhihengliuella</taxon>
    </lineage>
</organism>
<proteinExistence type="predicted"/>
<accession>A0ABP7CPX5</accession>
<evidence type="ECO:0000313" key="3">
    <source>
        <dbReference type="Proteomes" id="UP001501536"/>
    </source>
</evidence>
<dbReference type="RefSeq" id="WP_344879139.1">
    <property type="nucleotide sequence ID" value="NZ_BAABCJ010000001.1"/>
</dbReference>
<dbReference type="Gene3D" id="3.10.310.70">
    <property type="match status" value="1"/>
</dbReference>
<dbReference type="Pfam" id="PF07969">
    <property type="entry name" value="Amidohydro_3"/>
    <property type="match status" value="1"/>
</dbReference>
<dbReference type="InterPro" id="IPR032466">
    <property type="entry name" value="Metal_Hydrolase"/>
</dbReference>
<feature type="domain" description="Amidohydrolase 3" evidence="1">
    <location>
        <begin position="48"/>
        <end position="535"/>
    </location>
</feature>
<dbReference type="Gene3D" id="3.20.20.140">
    <property type="entry name" value="Metal-dependent hydrolases"/>
    <property type="match status" value="1"/>
</dbReference>
<dbReference type="PANTHER" id="PTHR22642">
    <property type="entry name" value="IMIDAZOLONEPROPIONASE"/>
    <property type="match status" value="1"/>
</dbReference>
<reference evidence="3" key="1">
    <citation type="journal article" date="2019" name="Int. J. Syst. Evol. Microbiol.">
        <title>The Global Catalogue of Microorganisms (GCM) 10K type strain sequencing project: providing services to taxonomists for standard genome sequencing and annotation.</title>
        <authorList>
            <consortium name="The Broad Institute Genomics Platform"/>
            <consortium name="The Broad Institute Genome Sequencing Center for Infectious Disease"/>
            <person name="Wu L."/>
            <person name="Ma J."/>
        </authorList>
    </citation>
    <scope>NUCLEOTIDE SEQUENCE [LARGE SCALE GENOMIC DNA]</scope>
    <source>
        <strain evidence="3">JCM 16961</strain>
    </source>
</reference>
<evidence type="ECO:0000313" key="2">
    <source>
        <dbReference type="EMBL" id="GAA3694416.1"/>
    </source>
</evidence>
<keyword evidence="3" id="KW-1185">Reference proteome</keyword>
<dbReference type="InterPro" id="IPR013108">
    <property type="entry name" value="Amidohydro_3"/>
</dbReference>